<dbReference type="HOGENOM" id="CLU_2949563_0_0_4"/>
<evidence type="ECO:0000313" key="1">
    <source>
        <dbReference type="EMBL" id="EGP44318.1"/>
    </source>
</evidence>
<organism evidence="1 2">
    <name type="scientific">Achromobacter insuavis AXX-A</name>
    <dbReference type="NCBI Taxonomy" id="1003200"/>
    <lineage>
        <taxon>Bacteria</taxon>
        <taxon>Pseudomonadati</taxon>
        <taxon>Pseudomonadota</taxon>
        <taxon>Betaproteobacteria</taxon>
        <taxon>Burkholderiales</taxon>
        <taxon>Alcaligenaceae</taxon>
        <taxon>Achromobacter</taxon>
    </lineage>
</organism>
<dbReference type="AlphaFoldDB" id="F7T5V1"/>
<dbReference type="Proteomes" id="UP000004853">
    <property type="component" value="Unassembled WGS sequence"/>
</dbReference>
<evidence type="ECO:0000313" key="2">
    <source>
        <dbReference type="Proteomes" id="UP000004853"/>
    </source>
</evidence>
<proteinExistence type="predicted"/>
<protein>
    <submittedName>
        <fullName evidence="1">Uncharacterized protein</fullName>
    </submittedName>
</protein>
<gene>
    <name evidence="1" type="ORF">AXXA_21643</name>
</gene>
<accession>F7T5V1</accession>
<sequence>MRSIGRSWAKAGAPSPALQAANSAAAKTKVVAGGFMTSLVCRASAALVICSQRYGLLAD</sequence>
<reference evidence="1 2" key="1">
    <citation type="submission" date="2011-06" db="EMBL/GenBank/DDBJ databases">
        <authorList>
            <person name="Bador J."/>
            <person name="Amoureux L."/>
            <person name="Neuwirth C."/>
        </authorList>
    </citation>
    <scope>NUCLEOTIDE SEQUENCE [LARGE SCALE GENOMIC DNA]</scope>
    <source>
        <strain evidence="1 2">AXX-A</strain>
    </source>
</reference>
<comment type="caution">
    <text evidence="1">The sequence shown here is derived from an EMBL/GenBank/DDBJ whole genome shotgun (WGS) entry which is preliminary data.</text>
</comment>
<dbReference type="EMBL" id="AFRQ01000089">
    <property type="protein sequence ID" value="EGP44318.1"/>
    <property type="molecule type" value="Genomic_DNA"/>
</dbReference>
<name>F7T5V1_9BURK</name>